<dbReference type="AlphaFoldDB" id="A0A6A6GD70"/>
<dbReference type="Gene3D" id="3.60.60.10">
    <property type="entry name" value="Penicillin V Acylase, Chain A"/>
    <property type="match status" value="2"/>
</dbReference>
<sequence>MPPLPRLLLTGPPYTLGHQHGTSLRPAIHRTIAFYSTLFLSTTQKTWPEILSLASLFLPFIKSHLPSLLTEMQGLADGAQRDLLEIIAINVRTEINFGLFSDGCTAVGWTEGGQGEGGSILAQNWDWMEEQKENLVLLDVRGEGKVRFQMVTEAGLVGKIGMNEKGVGVCLNAIRRKGMDVGKLPCHLALRVVLECESREEAVGRIEMDGKGRVFHSNHYLHDDMKEGDTMWLKDSGFRVKRIEELCDKLEAPTLEGVQGLFTDEENYPAAICRKQEGDVTSATLFNIVMDLEAKKAKILLGRPVAPEDEVEISF</sequence>
<protein>
    <submittedName>
        <fullName evidence="2">Isopenicillin-N N-acyltransferase</fullName>
    </submittedName>
</protein>
<reference evidence="3" key="1">
    <citation type="journal article" date="2020" name="Stud. Mycol.">
        <title>101 Dothideomycetes genomes: A test case for predicting lifestyles and emergence of pathogens.</title>
        <authorList>
            <person name="Haridas S."/>
            <person name="Albert R."/>
            <person name="Binder M."/>
            <person name="Bloem J."/>
            <person name="LaButti K."/>
            <person name="Salamov A."/>
            <person name="Andreopoulos B."/>
            <person name="Baker S."/>
            <person name="Barry K."/>
            <person name="Bills G."/>
            <person name="Bluhm B."/>
            <person name="Cannon C."/>
            <person name="Castanera R."/>
            <person name="Culley D."/>
            <person name="Daum C."/>
            <person name="Ezra D."/>
            <person name="Gonzalez J."/>
            <person name="Henrissat B."/>
            <person name="Kuo A."/>
            <person name="Liang C."/>
            <person name="Lipzen A."/>
            <person name="Lutzoni F."/>
            <person name="Magnuson J."/>
            <person name="Mondo S."/>
            <person name="Nolan M."/>
            <person name="Ohm R."/>
            <person name="Pangilinan J."/>
            <person name="Park H.-J."/>
            <person name="Ramirez L."/>
            <person name="Alfaro M."/>
            <person name="Sun H."/>
            <person name="Tritt A."/>
            <person name="Yoshinaga Y."/>
            <person name="Zwiers L.-H."/>
            <person name="Turgeon B."/>
            <person name="Goodwin S."/>
            <person name="Spatafora J."/>
            <person name="Crous P."/>
            <person name="Grigoriev I."/>
        </authorList>
    </citation>
    <scope>NUCLEOTIDE SEQUENCE [LARGE SCALE GENOMIC DNA]</scope>
    <source>
        <strain evidence="3">CECT 20119</strain>
    </source>
</reference>
<dbReference type="NCBIfam" id="NF040521">
    <property type="entry name" value="C45_proenzyme"/>
    <property type="match status" value="1"/>
</dbReference>
<dbReference type="EMBL" id="ML992506">
    <property type="protein sequence ID" value="KAF2223483.1"/>
    <property type="molecule type" value="Genomic_DNA"/>
</dbReference>
<dbReference type="GO" id="GO:0016746">
    <property type="term" value="F:acyltransferase activity"/>
    <property type="evidence" value="ECO:0007669"/>
    <property type="project" value="UniProtKB-KW"/>
</dbReference>
<evidence type="ECO:0000259" key="1">
    <source>
        <dbReference type="Pfam" id="PF03417"/>
    </source>
</evidence>
<dbReference type="Pfam" id="PF03417">
    <property type="entry name" value="AAT"/>
    <property type="match status" value="2"/>
</dbReference>
<accession>A0A6A6GD70</accession>
<dbReference type="OrthoDB" id="189997at2759"/>
<evidence type="ECO:0000313" key="2">
    <source>
        <dbReference type="EMBL" id="KAF2223483.1"/>
    </source>
</evidence>
<dbReference type="Gene3D" id="1.10.10.2120">
    <property type="match status" value="1"/>
</dbReference>
<dbReference type="InterPro" id="IPR005079">
    <property type="entry name" value="Peptidase_C45_hydrolase"/>
</dbReference>
<dbReference type="InterPro" id="IPR047794">
    <property type="entry name" value="C45_proenzyme-like"/>
</dbReference>
<evidence type="ECO:0000313" key="3">
    <source>
        <dbReference type="Proteomes" id="UP000799538"/>
    </source>
</evidence>
<dbReference type="PANTHER" id="PTHR34180">
    <property type="entry name" value="PEPTIDASE C45"/>
    <property type="match status" value="1"/>
</dbReference>
<keyword evidence="3" id="KW-1185">Reference proteome</keyword>
<proteinExistence type="predicted"/>
<dbReference type="Proteomes" id="UP000799538">
    <property type="component" value="Unassembled WGS sequence"/>
</dbReference>
<feature type="domain" description="Peptidase C45 hydrolase" evidence="1">
    <location>
        <begin position="210"/>
        <end position="304"/>
    </location>
</feature>
<feature type="domain" description="Peptidase C45 hydrolase" evidence="1">
    <location>
        <begin position="115"/>
        <end position="206"/>
    </location>
</feature>
<dbReference type="InterPro" id="IPR047801">
    <property type="entry name" value="Peptidase_C45"/>
</dbReference>
<organism evidence="2 3">
    <name type="scientific">Elsinoe ampelina</name>
    <dbReference type="NCBI Taxonomy" id="302913"/>
    <lineage>
        <taxon>Eukaryota</taxon>
        <taxon>Fungi</taxon>
        <taxon>Dikarya</taxon>
        <taxon>Ascomycota</taxon>
        <taxon>Pezizomycotina</taxon>
        <taxon>Dothideomycetes</taxon>
        <taxon>Dothideomycetidae</taxon>
        <taxon>Myriangiales</taxon>
        <taxon>Elsinoaceae</taxon>
        <taxon>Elsinoe</taxon>
    </lineage>
</organism>
<keyword evidence="2" id="KW-0012">Acyltransferase</keyword>
<dbReference type="PANTHER" id="PTHR34180:SF1">
    <property type="entry name" value="BETA-ALANYL-DOPAMINE_CARCININE HYDROLASE"/>
    <property type="match status" value="1"/>
</dbReference>
<gene>
    <name evidence="2" type="ORF">BDZ85DRAFT_110085</name>
</gene>
<keyword evidence="2" id="KW-0808">Transferase</keyword>
<name>A0A6A6GD70_9PEZI</name>